<dbReference type="OrthoDB" id="10489996at2759"/>
<evidence type="ECO:0000256" key="2">
    <source>
        <dbReference type="SAM" id="Phobius"/>
    </source>
</evidence>
<feature type="region of interest" description="Disordered" evidence="1">
    <location>
        <begin position="115"/>
        <end position="149"/>
    </location>
</feature>
<evidence type="ECO:0000256" key="1">
    <source>
        <dbReference type="SAM" id="MobiDB-lite"/>
    </source>
</evidence>
<dbReference type="EMBL" id="NESQ01000006">
    <property type="protein sequence ID" value="PUU83870.1"/>
    <property type="molecule type" value="Genomic_DNA"/>
</dbReference>
<evidence type="ECO:0000313" key="3">
    <source>
        <dbReference type="EMBL" id="PUU83870.1"/>
    </source>
</evidence>
<keyword evidence="2" id="KW-0472">Membrane</keyword>
<dbReference type="Proteomes" id="UP000244722">
    <property type="component" value="Unassembled WGS sequence"/>
</dbReference>
<name>A0A2T7A821_TUBBO</name>
<feature type="compositionally biased region" description="Polar residues" evidence="1">
    <location>
        <begin position="116"/>
        <end position="126"/>
    </location>
</feature>
<dbReference type="AlphaFoldDB" id="A0A2T7A821"/>
<reference evidence="3 4" key="1">
    <citation type="submission" date="2017-04" db="EMBL/GenBank/DDBJ databases">
        <title>Draft genome sequence of Tuber borchii Vittad., a whitish edible truffle.</title>
        <authorList>
            <consortium name="DOE Joint Genome Institute"/>
            <person name="Murat C."/>
            <person name="Kuo A."/>
            <person name="Barry K.W."/>
            <person name="Clum A."/>
            <person name="Dockter R.B."/>
            <person name="Fauchery L."/>
            <person name="Iotti M."/>
            <person name="Kohler A."/>
            <person name="Labutti K."/>
            <person name="Lindquist E.A."/>
            <person name="Lipzen A."/>
            <person name="Ohm R.A."/>
            <person name="Wang M."/>
            <person name="Grigoriev I.V."/>
            <person name="Zambonelli A."/>
            <person name="Martin F.M."/>
        </authorList>
    </citation>
    <scope>NUCLEOTIDE SEQUENCE [LARGE SCALE GENOMIC DNA]</scope>
    <source>
        <strain evidence="3 4">Tbo3840</strain>
    </source>
</reference>
<keyword evidence="4" id="KW-1185">Reference proteome</keyword>
<protein>
    <submittedName>
        <fullName evidence="3">Uncharacterized protein</fullName>
    </submittedName>
</protein>
<organism evidence="3 4">
    <name type="scientific">Tuber borchii</name>
    <name type="common">White truffle</name>
    <dbReference type="NCBI Taxonomy" id="42251"/>
    <lineage>
        <taxon>Eukaryota</taxon>
        <taxon>Fungi</taxon>
        <taxon>Dikarya</taxon>
        <taxon>Ascomycota</taxon>
        <taxon>Pezizomycotina</taxon>
        <taxon>Pezizomycetes</taxon>
        <taxon>Pezizales</taxon>
        <taxon>Tuberaceae</taxon>
        <taxon>Tuber</taxon>
    </lineage>
</organism>
<keyword evidence="2" id="KW-1133">Transmembrane helix</keyword>
<feature type="transmembrane region" description="Helical" evidence="2">
    <location>
        <begin position="7"/>
        <end position="29"/>
    </location>
</feature>
<proteinExistence type="predicted"/>
<sequence>MPPSQEISVIAGTAVGVILLLALALTLLICGYCNRKTCDHEEGLQPDVELGNIQNPRGSSIWFARDSVPELRCGQTLHLPPMPASEPGYRASSIQEKLPTLVPVAISEEHDATVAESLSTETCSTGSGDGSAMGEGMAPAEEQGEGDQAVVVVKEELTD</sequence>
<comment type="caution">
    <text evidence="3">The sequence shown here is derived from an EMBL/GenBank/DDBJ whole genome shotgun (WGS) entry which is preliminary data.</text>
</comment>
<gene>
    <name evidence="3" type="ORF">B9Z19DRAFT_1118584</name>
</gene>
<accession>A0A2T7A821</accession>
<keyword evidence="2" id="KW-0812">Transmembrane</keyword>
<evidence type="ECO:0000313" key="4">
    <source>
        <dbReference type="Proteomes" id="UP000244722"/>
    </source>
</evidence>